<dbReference type="PROSITE" id="PS00455">
    <property type="entry name" value="AMP_BINDING"/>
    <property type="match status" value="1"/>
</dbReference>
<feature type="domain" description="AMP-binding enzyme C-terminal" evidence="4">
    <location>
        <begin position="430"/>
        <end position="511"/>
    </location>
</feature>
<dbReference type="SUPFAM" id="SSF56801">
    <property type="entry name" value="Acetyl-CoA synthetase-like"/>
    <property type="match status" value="1"/>
</dbReference>
<keyword evidence="6" id="KW-1185">Reference proteome</keyword>
<sequence>MSTTVHQAFRDTAARYGARPFLCILPETARAYGIAAGELTYAQANEAIETLRAAYARAGYGHGHRAGLLLENRPAFFLHWFALNALGVSVVPINPDLRAAELEYLTGHSEIALAVALPERHADLLAAAQRAGRELRVMGPDDAPPAAPFAAPLAGSEPDVLTECALLYTSGTTGRPKGCILPNRYFLHAGGWYARIGGLCELRPGQERMLTPLPLVHMNAMAYSAMAMLLTGGCLIPLDRFHPKTWWDSVRDSGATVLHYLGVMPAILMKAEPSARDLQPAIRFGFGAGVDRKLHQPFEERFGFPLLEAWAMTETGAGAVIIANQEPRHIGSSCFGREEADVLVRIVADSGADAAAGEPGELLVRHAGEDPRYGFYAGYLKDEDATSQAWEDGWFHTGDIVRRDADGALRFVDRKKNVIRRSGENISAVEVESVLMQHPLVKAVAVAAVPDAVRGDEVLACVVPESLPADGAAMEQAARSIVQWSLEQLAYYKAPGYVAFVDSLPLTTTNKIQRGEMKALAPTLPGTARCVDTGHMKKRQEPAR</sequence>
<keyword evidence="2" id="KW-0436">Ligase</keyword>
<accession>A0A7D4HY30</accession>
<organism evidence="5 6">
    <name type="scientific">Achromobacter pestifer</name>
    <dbReference type="NCBI Taxonomy" id="1353889"/>
    <lineage>
        <taxon>Bacteria</taxon>
        <taxon>Pseudomonadati</taxon>
        <taxon>Pseudomonadota</taxon>
        <taxon>Betaproteobacteria</taxon>
        <taxon>Burkholderiales</taxon>
        <taxon>Alcaligenaceae</taxon>
        <taxon>Achromobacter</taxon>
    </lineage>
</organism>
<dbReference type="Proteomes" id="UP000500970">
    <property type="component" value="Chromosome"/>
</dbReference>
<proteinExistence type="inferred from homology"/>
<evidence type="ECO:0000256" key="2">
    <source>
        <dbReference type="ARBA" id="ARBA00022598"/>
    </source>
</evidence>
<feature type="domain" description="AMP-dependent synthetase/ligase" evidence="3">
    <location>
        <begin position="24"/>
        <end position="367"/>
    </location>
</feature>
<comment type="similarity">
    <text evidence="1">Belongs to the ATP-dependent AMP-binding enzyme family.</text>
</comment>
<evidence type="ECO:0000256" key="1">
    <source>
        <dbReference type="ARBA" id="ARBA00006432"/>
    </source>
</evidence>
<dbReference type="InterPro" id="IPR000873">
    <property type="entry name" value="AMP-dep_synth/lig_dom"/>
</dbReference>
<dbReference type="KEGG" id="apes:FOC84_07590"/>
<gene>
    <name evidence="5" type="ORF">FOC84_07590</name>
</gene>
<evidence type="ECO:0000313" key="6">
    <source>
        <dbReference type="Proteomes" id="UP000500970"/>
    </source>
</evidence>
<dbReference type="InterPro" id="IPR042099">
    <property type="entry name" value="ANL_N_sf"/>
</dbReference>
<dbReference type="GO" id="GO:0006631">
    <property type="term" value="P:fatty acid metabolic process"/>
    <property type="evidence" value="ECO:0007669"/>
    <property type="project" value="TreeGrafter"/>
</dbReference>
<dbReference type="EMBL" id="CP053985">
    <property type="protein sequence ID" value="QKH34818.1"/>
    <property type="molecule type" value="Genomic_DNA"/>
</dbReference>
<dbReference type="PANTHER" id="PTHR43201">
    <property type="entry name" value="ACYL-COA SYNTHETASE"/>
    <property type="match status" value="1"/>
</dbReference>
<reference evidence="5 6" key="1">
    <citation type="submission" date="2020-05" db="EMBL/GenBank/DDBJ databases">
        <title>FDA dAtabase for Regulatory Grade micrObial Sequences (FDA-ARGOS): Supporting development and validation of Infectious Disease Dx tests.</title>
        <authorList>
            <person name="Sproer C."/>
            <person name="Gronow S."/>
            <person name="Severitt S."/>
            <person name="Schroder I."/>
            <person name="Tallon L."/>
            <person name="Sadzewicz L."/>
            <person name="Zhao X."/>
            <person name="Vavikolanu K."/>
            <person name="Mehta A."/>
            <person name="Aluvathingal J."/>
            <person name="Nadendla S."/>
            <person name="Myers T."/>
            <person name="Yan Y."/>
            <person name="Sichtig H."/>
        </authorList>
    </citation>
    <scope>NUCLEOTIDE SEQUENCE [LARGE SCALE GENOMIC DNA]</scope>
    <source>
        <strain evidence="5 6">FDAARGOS_790</strain>
    </source>
</reference>
<protein>
    <submittedName>
        <fullName evidence="5">AMP-binding protein</fullName>
    </submittedName>
</protein>
<evidence type="ECO:0000259" key="4">
    <source>
        <dbReference type="Pfam" id="PF13193"/>
    </source>
</evidence>
<dbReference type="AlphaFoldDB" id="A0A7D4HY30"/>
<dbReference type="GO" id="GO:0031956">
    <property type="term" value="F:medium-chain fatty acid-CoA ligase activity"/>
    <property type="evidence" value="ECO:0007669"/>
    <property type="project" value="TreeGrafter"/>
</dbReference>
<name>A0A7D4HY30_9BURK</name>
<dbReference type="InterPro" id="IPR020845">
    <property type="entry name" value="AMP-binding_CS"/>
</dbReference>
<dbReference type="Gene3D" id="3.30.300.30">
    <property type="match status" value="1"/>
</dbReference>
<evidence type="ECO:0000259" key="3">
    <source>
        <dbReference type="Pfam" id="PF00501"/>
    </source>
</evidence>
<dbReference type="RefSeq" id="WP_173143885.1">
    <property type="nucleotide sequence ID" value="NZ_CP053985.1"/>
</dbReference>
<dbReference type="PANTHER" id="PTHR43201:SF5">
    <property type="entry name" value="MEDIUM-CHAIN ACYL-COA LIGASE ACSF2, MITOCHONDRIAL"/>
    <property type="match status" value="1"/>
</dbReference>
<dbReference type="InterPro" id="IPR045851">
    <property type="entry name" value="AMP-bd_C_sf"/>
</dbReference>
<dbReference type="Pfam" id="PF00501">
    <property type="entry name" value="AMP-binding"/>
    <property type="match status" value="1"/>
</dbReference>
<dbReference type="InterPro" id="IPR025110">
    <property type="entry name" value="AMP-bd_C"/>
</dbReference>
<evidence type="ECO:0000313" key="5">
    <source>
        <dbReference type="EMBL" id="QKH34818.1"/>
    </source>
</evidence>
<dbReference type="Pfam" id="PF13193">
    <property type="entry name" value="AMP-binding_C"/>
    <property type="match status" value="1"/>
</dbReference>
<dbReference type="Gene3D" id="3.40.50.12780">
    <property type="entry name" value="N-terminal domain of ligase-like"/>
    <property type="match status" value="1"/>
</dbReference>